<dbReference type="eggNOG" id="COG2205">
    <property type="taxonomic scope" value="Bacteria"/>
</dbReference>
<dbReference type="CDD" id="cd00075">
    <property type="entry name" value="HATPase"/>
    <property type="match status" value="1"/>
</dbReference>
<dbReference type="EMBL" id="JH413801">
    <property type="protein sequence ID" value="EHL32224.1"/>
    <property type="molecule type" value="Genomic_DNA"/>
</dbReference>
<feature type="transmembrane region" description="Helical" evidence="4">
    <location>
        <begin position="83"/>
        <end position="105"/>
    </location>
</feature>
<feature type="transmembrane region" description="Helical" evidence="4">
    <location>
        <begin position="28"/>
        <end position="46"/>
    </location>
</feature>
<dbReference type="PRINTS" id="PR00344">
    <property type="entry name" value="BCTRLSENSOR"/>
</dbReference>
<dbReference type="SMART" id="SM00388">
    <property type="entry name" value="HisKA"/>
    <property type="match status" value="1"/>
</dbReference>
<dbReference type="PANTHER" id="PTHR43547:SF2">
    <property type="entry name" value="HYBRID SIGNAL TRANSDUCTION HISTIDINE KINASE C"/>
    <property type="match status" value="1"/>
</dbReference>
<dbReference type="PROSITE" id="PS50109">
    <property type="entry name" value="HIS_KIN"/>
    <property type="match status" value="1"/>
</dbReference>
<dbReference type="AlphaFoldDB" id="G9EK73"/>
<dbReference type="Gene3D" id="3.30.565.10">
    <property type="entry name" value="Histidine kinase-like ATPase, C-terminal domain"/>
    <property type="match status" value="1"/>
</dbReference>
<dbReference type="InterPro" id="IPR036097">
    <property type="entry name" value="HisK_dim/P_sf"/>
</dbReference>
<feature type="transmembrane region" description="Helical" evidence="4">
    <location>
        <begin position="134"/>
        <end position="151"/>
    </location>
</feature>
<dbReference type="Proteomes" id="UP000002770">
    <property type="component" value="Unassembled WGS sequence"/>
</dbReference>
<dbReference type="Pfam" id="PF02518">
    <property type="entry name" value="HATPase_c"/>
    <property type="match status" value="1"/>
</dbReference>
<accession>G9EK73</accession>
<keyword evidence="4" id="KW-0812">Transmembrane</keyword>
<feature type="transmembrane region" description="Helical" evidence="4">
    <location>
        <begin position="163"/>
        <end position="183"/>
    </location>
</feature>
<evidence type="ECO:0000256" key="3">
    <source>
        <dbReference type="ARBA" id="ARBA00022553"/>
    </source>
</evidence>
<feature type="transmembrane region" description="Helical" evidence="4">
    <location>
        <begin position="58"/>
        <end position="76"/>
    </location>
</feature>
<dbReference type="GO" id="GO:0000155">
    <property type="term" value="F:phosphorelay sensor kinase activity"/>
    <property type="evidence" value="ECO:0007669"/>
    <property type="project" value="InterPro"/>
</dbReference>
<dbReference type="PANTHER" id="PTHR43547">
    <property type="entry name" value="TWO-COMPONENT HISTIDINE KINASE"/>
    <property type="match status" value="1"/>
</dbReference>
<gene>
    <name evidence="6" type="ORF">LDG_5596</name>
</gene>
<evidence type="ECO:0000256" key="4">
    <source>
        <dbReference type="SAM" id="Phobius"/>
    </source>
</evidence>
<evidence type="ECO:0000313" key="7">
    <source>
        <dbReference type="Proteomes" id="UP000002770"/>
    </source>
</evidence>
<sequence length="422" mass="48101">MLMRIIKKWSFVLYNYLMDKTVEASHQITLFGIVMMINFPLFGILWKLQSFHVNQEFFLRLIATALCAALALHKFWSIKYLQLLPFVWYLALLFCLPFFFAYLTLLNDGSTLWLMNCMSATFFLFLVTNAIDSLILLILGCGLALFCYLGVAAKSLKYIPGDVSFFGLGVTFLAAIIIGALFARDRELIYSAKIAGMRLLAGSLAHDLRTPLASIYLQANMQRTMVDALDESAVKTGLNETISKIERCIDSVNQLISTQLNNIRHDKFDTHKFCFYSVKELLKQALDDYPFKKNQRELINLDLPCDYSIWIEKIAFRNLLWNLLNNSFDFIDKEGKGEISVWLSEGNDKDNFNYLHIRDTAKGISSEKANIIFEPFYSERKGGTGIGLAYCKLLMKAAGGVISCQGQMGEYTHFIIKFPKID</sequence>
<proteinExistence type="predicted"/>
<feature type="transmembrane region" description="Helical" evidence="4">
    <location>
        <begin position="111"/>
        <end position="127"/>
    </location>
</feature>
<comment type="catalytic activity">
    <reaction evidence="1">
        <text>ATP + protein L-histidine = ADP + protein N-phospho-L-histidine.</text>
        <dbReference type="EC" id="2.7.13.3"/>
    </reaction>
</comment>
<dbReference type="HOGENOM" id="CLU_053132_0_0_6"/>
<protein>
    <recommendedName>
        <fullName evidence="2">histidine kinase</fullName>
        <ecNumber evidence="2">2.7.13.3</ecNumber>
    </recommendedName>
</protein>
<dbReference type="SUPFAM" id="SSF55874">
    <property type="entry name" value="ATPase domain of HSP90 chaperone/DNA topoisomerase II/histidine kinase"/>
    <property type="match status" value="1"/>
</dbReference>
<keyword evidence="4" id="KW-1133">Transmembrane helix</keyword>
<dbReference type="InParanoid" id="G9EK73"/>
<organism evidence="6 7">
    <name type="scientific">Legionella drancourtii LLAP12</name>
    <dbReference type="NCBI Taxonomy" id="658187"/>
    <lineage>
        <taxon>Bacteria</taxon>
        <taxon>Pseudomonadati</taxon>
        <taxon>Pseudomonadota</taxon>
        <taxon>Gammaproteobacteria</taxon>
        <taxon>Legionellales</taxon>
        <taxon>Legionellaceae</taxon>
        <taxon>Legionella</taxon>
    </lineage>
</organism>
<keyword evidence="7" id="KW-1185">Reference proteome</keyword>
<dbReference type="SUPFAM" id="SSF47384">
    <property type="entry name" value="Homodimeric domain of signal transducing histidine kinase"/>
    <property type="match status" value="1"/>
</dbReference>
<dbReference type="InterPro" id="IPR005467">
    <property type="entry name" value="His_kinase_dom"/>
</dbReference>
<dbReference type="InterPro" id="IPR003594">
    <property type="entry name" value="HATPase_dom"/>
</dbReference>
<dbReference type="InterPro" id="IPR004358">
    <property type="entry name" value="Sig_transdc_His_kin-like_C"/>
</dbReference>
<dbReference type="STRING" id="658187.LDG_5596"/>
<dbReference type="EC" id="2.7.13.3" evidence="2"/>
<dbReference type="CDD" id="cd00082">
    <property type="entry name" value="HisKA"/>
    <property type="match status" value="1"/>
</dbReference>
<name>G9EK73_9GAMM</name>
<evidence type="ECO:0000256" key="2">
    <source>
        <dbReference type="ARBA" id="ARBA00012438"/>
    </source>
</evidence>
<keyword evidence="3" id="KW-0597">Phosphoprotein</keyword>
<dbReference type="SMART" id="SM00387">
    <property type="entry name" value="HATPase_c"/>
    <property type="match status" value="1"/>
</dbReference>
<keyword evidence="4" id="KW-0472">Membrane</keyword>
<evidence type="ECO:0000313" key="6">
    <source>
        <dbReference type="EMBL" id="EHL32224.1"/>
    </source>
</evidence>
<dbReference type="Pfam" id="PF00512">
    <property type="entry name" value="HisKA"/>
    <property type="match status" value="1"/>
</dbReference>
<evidence type="ECO:0000256" key="1">
    <source>
        <dbReference type="ARBA" id="ARBA00000085"/>
    </source>
</evidence>
<dbReference type="InterPro" id="IPR003661">
    <property type="entry name" value="HisK_dim/P_dom"/>
</dbReference>
<dbReference type="Gene3D" id="1.10.287.130">
    <property type="match status" value="1"/>
</dbReference>
<feature type="domain" description="Histidine kinase" evidence="5">
    <location>
        <begin position="203"/>
        <end position="422"/>
    </location>
</feature>
<evidence type="ECO:0000259" key="5">
    <source>
        <dbReference type="PROSITE" id="PS50109"/>
    </source>
</evidence>
<reference evidence="6 7" key="1">
    <citation type="journal article" date="2011" name="BMC Genomics">
        <title>Insight into cross-talk between intra-amoebal pathogens.</title>
        <authorList>
            <person name="Gimenez G."/>
            <person name="Bertelli C."/>
            <person name="Moliner C."/>
            <person name="Robert C."/>
            <person name="Raoult D."/>
            <person name="Fournier P.E."/>
            <person name="Greub G."/>
        </authorList>
    </citation>
    <scope>NUCLEOTIDE SEQUENCE [LARGE SCALE GENOMIC DNA]</scope>
    <source>
        <strain evidence="6 7">LLAP12</strain>
    </source>
</reference>
<dbReference type="InterPro" id="IPR036890">
    <property type="entry name" value="HATPase_C_sf"/>
</dbReference>
<dbReference type="FunCoup" id="G9EK73">
    <property type="interactions" value="162"/>
</dbReference>